<evidence type="ECO:0000313" key="2">
    <source>
        <dbReference type="Proteomes" id="UP001219525"/>
    </source>
</evidence>
<dbReference type="Proteomes" id="UP001219525">
    <property type="component" value="Unassembled WGS sequence"/>
</dbReference>
<reference evidence="1" key="1">
    <citation type="submission" date="2023-03" db="EMBL/GenBank/DDBJ databases">
        <title>Massive genome expansion in bonnet fungi (Mycena s.s.) driven by repeated elements and novel gene families across ecological guilds.</title>
        <authorList>
            <consortium name="Lawrence Berkeley National Laboratory"/>
            <person name="Harder C.B."/>
            <person name="Miyauchi S."/>
            <person name="Viragh M."/>
            <person name="Kuo A."/>
            <person name="Thoen E."/>
            <person name="Andreopoulos B."/>
            <person name="Lu D."/>
            <person name="Skrede I."/>
            <person name="Drula E."/>
            <person name="Henrissat B."/>
            <person name="Morin E."/>
            <person name="Kohler A."/>
            <person name="Barry K."/>
            <person name="LaButti K."/>
            <person name="Morin E."/>
            <person name="Salamov A."/>
            <person name="Lipzen A."/>
            <person name="Mereny Z."/>
            <person name="Hegedus B."/>
            <person name="Baldrian P."/>
            <person name="Stursova M."/>
            <person name="Weitz H."/>
            <person name="Taylor A."/>
            <person name="Grigoriev I.V."/>
            <person name="Nagy L.G."/>
            <person name="Martin F."/>
            <person name="Kauserud H."/>
        </authorList>
    </citation>
    <scope>NUCLEOTIDE SEQUENCE</scope>
    <source>
        <strain evidence="1">9144</strain>
    </source>
</reference>
<sequence>MFPPELVELIIHHAWDCLSTSSHRHGHSMTQWMLVSRDWLKIVLSVVFRDLWITSSAHHEYIIDTCRYNSTSFICDIAGITSMRMHLAKMCRSLTISVYTGFEGQYTSQCRELIEYTTTESPHGRFLSGFVCETQDFSMPTGHISAVIRDHTPLVRALHFVLVDCVAIYGAWDTLPSYAGPIEYPLSLTELHITFAYTSPPPTLLLDAPRGTFFPPPSRWDLPTQCCFHGVRRLFVWDANTDFVAFLTTACPRLETVASTADFRVEDVPPDVPVDVKNRLVFVRLTRTRTWGLTGTDAIPIPERWPTIKELIHLKIKQDWAALSAKQPLSRNPLTKTALRKRINSIWCLLKRIRN</sequence>
<keyword evidence="2" id="KW-1185">Reference proteome</keyword>
<protein>
    <submittedName>
        <fullName evidence="1">Uncharacterized protein</fullName>
    </submittedName>
</protein>
<accession>A0AAD6VQK4</accession>
<dbReference type="EMBL" id="JARJCW010000014">
    <property type="protein sequence ID" value="KAJ7217276.1"/>
    <property type="molecule type" value="Genomic_DNA"/>
</dbReference>
<organism evidence="1 2">
    <name type="scientific">Mycena pura</name>
    <dbReference type="NCBI Taxonomy" id="153505"/>
    <lineage>
        <taxon>Eukaryota</taxon>
        <taxon>Fungi</taxon>
        <taxon>Dikarya</taxon>
        <taxon>Basidiomycota</taxon>
        <taxon>Agaricomycotina</taxon>
        <taxon>Agaricomycetes</taxon>
        <taxon>Agaricomycetidae</taxon>
        <taxon>Agaricales</taxon>
        <taxon>Marasmiineae</taxon>
        <taxon>Mycenaceae</taxon>
        <taxon>Mycena</taxon>
    </lineage>
</organism>
<name>A0AAD6VQK4_9AGAR</name>
<comment type="caution">
    <text evidence="1">The sequence shown here is derived from an EMBL/GenBank/DDBJ whole genome shotgun (WGS) entry which is preliminary data.</text>
</comment>
<proteinExistence type="predicted"/>
<evidence type="ECO:0000313" key="1">
    <source>
        <dbReference type="EMBL" id="KAJ7217276.1"/>
    </source>
</evidence>
<dbReference type="AlphaFoldDB" id="A0AAD6VQK4"/>
<gene>
    <name evidence="1" type="ORF">GGX14DRAFT_440919</name>
</gene>